<protein>
    <submittedName>
        <fullName evidence="17">Nicotinic acetylcholine receptor subunit</fullName>
    </submittedName>
</protein>
<feature type="signal peptide" evidence="14">
    <location>
        <begin position="1"/>
        <end position="19"/>
    </location>
</feature>
<dbReference type="Gene3D" id="2.70.170.10">
    <property type="entry name" value="Neurotransmitter-gated ion-channel ligand-binding domain"/>
    <property type="match status" value="1"/>
</dbReference>
<dbReference type="PROSITE" id="PS00236">
    <property type="entry name" value="NEUROTR_ION_CHANNEL"/>
    <property type="match status" value="1"/>
</dbReference>
<dbReference type="Gene3D" id="1.20.58.390">
    <property type="entry name" value="Neurotransmitter-gated ion-channel transmembrane domain"/>
    <property type="match status" value="2"/>
</dbReference>
<keyword evidence="9 17" id="KW-0675">Receptor</keyword>
<keyword evidence="7 14" id="KW-0472">Membrane</keyword>
<evidence type="ECO:0000256" key="13">
    <source>
        <dbReference type="ARBA" id="ARBA00034099"/>
    </source>
</evidence>
<feature type="transmembrane region" description="Helical" evidence="14">
    <location>
        <begin position="266"/>
        <end position="285"/>
    </location>
</feature>
<dbReference type="RefSeq" id="NP_001232930.1">
    <property type="nucleotide sequence ID" value="NM_001246001.1"/>
</dbReference>
<dbReference type="Pfam" id="PF02931">
    <property type="entry name" value="Neur_chan_LBD"/>
    <property type="match status" value="1"/>
</dbReference>
<dbReference type="NCBIfam" id="TIGR00860">
    <property type="entry name" value="LIC"/>
    <property type="match status" value="1"/>
</dbReference>
<dbReference type="Pfam" id="PF02932">
    <property type="entry name" value="Neur_chan_memb"/>
    <property type="match status" value="1"/>
</dbReference>
<dbReference type="SUPFAM" id="SSF90112">
    <property type="entry name" value="Neurotransmitter-gated ion-channel transmembrane pore"/>
    <property type="match status" value="1"/>
</dbReference>
<keyword evidence="3 14" id="KW-0812">Transmembrane</keyword>
<reference evidence="17" key="1">
    <citation type="journal article" date="2011" name="Proc. Natl. Acad. Sci. U.S.A.">
        <title>A mechanism for graded motor control encoded in the channel properties of the muscle ACh receptor.</title>
        <authorList>
            <person name="Nishino A."/>
            <person name="Baba S.A."/>
            <person name="Okamura Y."/>
        </authorList>
    </citation>
    <scope>NUCLEOTIDE SEQUENCE</scope>
</reference>
<gene>
    <name evidence="17" type="primary">nAChR</name>
</gene>
<evidence type="ECO:0000256" key="11">
    <source>
        <dbReference type="ARBA" id="ARBA00023286"/>
    </source>
</evidence>
<feature type="transmembrane region" description="Helical" evidence="14">
    <location>
        <begin position="297"/>
        <end position="321"/>
    </location>
</feature>
<keyword evidence="6 14" id="KW-0406">Ion transport</keyword>
<feature type="chain" id="PRO_5010392973" evidence="14">
    <location>
        <begin position="20"/>
        <end position="506"/>
    </location>
</feature>
<sequence>MTTTVLIVILFCLLDLSASLKNSTFFSKEAELVSILLDGYSARVRPRDKNGKTKVNVGITLSQIMSLSEKSEVMMSSMYMTYTWVDPRFSWNESKYDGILVTRISVDRIWVPNIIIKNSKERNLKESLRVNALVFHNGSVQWLPPAIYKTSCTMDVTLFPFDWQNCSMVFRSADHDQSEMIFGLSYGSSIWVDKHVYIKNGEWVLYQKPAYVVKKKSDEQFQEVWFTVILCRKPQFYVLNMLLPCVMISILSCFVFHLPVVAGEKIGLSISLLLGDTIFVFLFAQRMPSTALTVPHVATYLLFSMILLFLSIFCCVVVYNFHFRSNVTHEMPRVWKWLFFDKFAPLLGLQQPHRKEKVQSNKFAETSSSRNDFIAKTISQNYMMQKSPSEQMYLTQAPLYGFRSRQKRLVDINGGLSAIPIAIKPVSESIKTALRETENVTAHFKKIKAQRRARHDWIYLAFILDRLLMWLYMFAFVVGSLSFVVLVATENYPENIVAAENDMKDL</sequence>
<evidence type="ECO:0000256" key="7">
    <source>
        <dbReference type="ARBA" id="ARBA00023136"/>
    </source>
</evidence>
<keyword evidence="8" id="KW-1015">Disulfide bond</keyword>
<dbReference type="KEGG" id="cin:100177678"/>
<proteinExistence type="evidence at transcript level"/>
<evidence type="ECO:0000256" key="9">
    <source>
        <dbReference type="ARBA" id="ARBA00023170"/>
    </source>
</evidence>
<accession>E7FIZ3</accession>
<keyword evidence="14" id="KW-0732">Signal</keyword>
<dbReference type="CDD" id="cd18997">
    <property type="entry name" value="LGIC_ECD_nAChR"/>
    <property type="match status" value="1"/>
</dbReference>
<name>E7FIZ3_CIOIN</name>
<evidence type="ECO:0000256" key="14">
    <source>
        <dbReference type="RuleBase" id="RU000687"/>
    </source>
</evidence>
<evidence type="ECO:0000313" key="17">
    <source>
        <dbReference type="EMBL" id="BAJ65318.1"/>
    </source>
</evidence>
<feature type="transmembrane region" description="Helical" evidence="14">
    <location>
        <begin position="236"/>
        <end position="259"/>
    </location>
</feature>
<keyword evidence="10" id="KW-0325">Glycoprotein</keyword>
<keyword evidence="11" id="KW-1071">Ligand-gated ion channel</keyword>
<comment type="similarity">
    <text evidence="14">Belongs to the ligand-gated ion channel (TC 1.A.9) family.</text>
</comment>
<dbReference type="GO" id="GO:0004888">
    <property type="term" value="F:transmembrane signaling receptor activity"/>
    <property type="evidence" value="ECO:0007669"/>
    <property type="project" value="InterPro"/>
</dbReference>
<dbReference type="OrthoDB" id="5975154at2759"/>
<evidence type="ECO:0000256" key="5">
    <source>
        <dbReference type="ARBA" id="ARBA00023018"/>
    </source>
</evidence>
<evidence type="ECO:0000256" key="4">
    <source>
        <dbReference type="ARBA" id="ARBA00022989"/>
    </source>
</evidence>
<keyword evidence="2" id="KW-1003">Cell membrane</keyword>
<dbReference type="InterPro" id="IPR006029">
    <property type="entry name" value="Neurotrans-gated_channel_TM"/>
</dbReference>
<dbReference type="CDD" id="cd19064">
    <property type="entry name" value="LGIC_TM_nAChR"/>
    <property type="match status" value="1"/>
</dbReference>
<evidence type="ECO:0000259" key="15">
    <source>
        <dbReference type="Pfam" id="PF02931"/>
    </source>
</evidence>
<dbReference type="GO" id="GO:0045211">
    <property type="term" value="C:postsynaptic membrane"/>
    <property type="evidence" value="ECO:0007669"/>
    <property type="project" value="InterPro"/>
</dbReference>
<feature type="transmembrane region" description="Helical" evidence="14">
    <location>
        <begin position="457"/>
        <end position="488"/>
    </location>
</feature>
<dbReference type="AlphaFoldDB" id="E7FIZ3"/>
<evidence type="ECO:0000256" key="3">
    <source>
        <dbReference type="ARBA" id="ARBA00022692"/>
    </source>
</evidence>
<dbReference type="SUPFAM" id="SSF63712">
    <property type="entry name" value="Nicotinic receptor ligand binding domain-like"/>
    <property type="match status" value="1"/>
</dbReference>
<feature type="domain" description="Neurotransmitter-gated ion-channel ligand-binding" evidence="15">
    <location>
        <begin position="30"/>
        <end position="234"/>
    </location>
</feature>
<dbReference type="PRINTS" id="PR00252">
    <property type="entry name" value="NRIONCHANNEL"/>
</dbReference>
<evidence type="ECO:0000256" key="10">
    <source>
        <dbReference type="ARBA" id="ARBA00023180"/>
    </source>
</evidence>
<dbReference type="InterPro" id="IPR038050">
    <property type="entry name" value="Neuro_actylchol_rec"/>
</dbReference>
<dbReference type="InterPro" id="IPR006201">
    <property type="entry name" value="Neur_channel"/>
</dbReference>
<accession>A0A1W2VXM0</accession>
<dbReference type="InterPro" id="IPR018000">
    <property type="entry name" value="Neurotransmitter_ion_chnl_CS"/>
</dbReference>
<dbReference type="FunFam" id="2.70.170.10:FF:000075">
    <property type="entry name" value="Uncharacterized protein"/>
    <property type="match status" value="1"/>
</dbReference>
<evidence type="ECO:0000256" key="6">
    <source>
        <dbReference type="ARBA" id="ARBA00023065"/>
    </source>
</evidence>
<dbReference type="PRINTS" id="PR00254">
    <property type="entry name" value="NICOTINICR"/>
</dbReference>
<dbReference type="GeneID" id="100177678"/>
<organism evidence="17">
    <name type="scientific">Ciona intestinalis</name>
    <name type="common">Transparent sea squirt</name>
    <name type="synonym">Ascidia intestinalis</name>
    <dbReference type="NCBI Taxonomy" id="7719"/>
    <lineage>
        <taxon>Eukaryota</taxon>
        <taxon>Metazoa</taxon>
        <taxon>Chordata</taxon>
        <taxon>Tunicata</taxon>
        <taxon>Ascidiacea</taxon>
        <taxon>Phlebobranchia</taxon>
        <taxon>Cionidae</taxon>
        <taxon>Ciona</taxon>
    </lineage>
</organism>
<evidence type="ECO:0000256" key="12">
    <source>
        <dbReference type="ARBA" id="ARBA00023303"/>
    </source>
</evidence>
<dbReference type="InterPro" id="IPR036719">
    <property type="entry name" value="Neuro-gated_channel_TM_sf"/>
</dbReference>
<dbReference type="GO" id="GO:0022848">
    <property type="term" value="F:acetylcholine-gated monoatomic cation-selective channel activity"/>
    <property type="evidence" value="ECO:0007669"/>
    <property type="project" value="InterPro"/>
</dbReference>
<feature type="domain" description="Neurotransmitter-gated ion-channel transmembrane" evidence="16">
    <location>
        <begin position="242"/>
        <end position="482"/>
    </location>
</feature>
<dbReference type="EMBL" id="AB539792">
    <property type="protein sequence ID" value="BAJ65318.1"/>
    <property type="molecule type" value="mRNA"/>
</dbReference>
<keyword evidence="5" id="KW-0770">Synapse</keyword>
<evidence type="ECO:0000259" key="16">
    <source>
        <dbReference type="Pfam" id="PF02932"/>
    </source>
</evidence>
<dbReference type="InterPro" id="IPR036734">
    <property type="entry name" value="Neur_chan_lig-bd_sf"/>
</dbReference>
<keyword evidence="12 14" id="KW-0407">Ion channel</keyword>
<evidence type="ECO:0000256" key="8">
    <source>
        <dbReference type="ARBA" id="ARBA00023157"/>
    </source>
</evidence>
<comment type="subcellular location">
    <subcellularLocation>
        <location evidence="13">Synaptic cell membrane</location>
        <topology evidence="13">Multi-pass membrane protein</topology>
    </subcellularLocation>
</comment>
<dbReference type="FunFam" id="1.20.58.390:FF:000099">
    <property type="entry name" value="Cholinergic receptor, nicotinic, epsilon"/>
    <property type="match status" value="1"/>
</dbReference>
<keyword evidence="1 14" id="KW-0813">Transport</keyword>
<dbReference type="InterPro" id="IPR006202">
    <property type="entry name" value="Neur_chan_lig-bd"/>
</dbReference>
<evidence type="ECO:0000256" key="1">
    <source>
        <dbReference type="ARBA" id="ARBA00022448"/>
    </source>
</evidence>
<dbReference type="InterPro" id="IPR002394">
    <property type="entry name" value="Nicotinic_acetylcholine_rcpt"/>
</dbReference>
<evidence type="ECO:0000256" key="2">
    <source>
        <dbReference type="ARBA" id="ARBA00022475"/>
    </source>
</evidence>
<dbReference type="PANTHER" id="PTHR18945">
    <property type="entry name" value="NEUROTRANSMITTER GATED ION CHANNEL"/>
    <property type="match status" value="1"/>
</dbReference>
<keyword evidence="4 14" id="KW-1133">Transmembrane helix</keyword>